<keyword evidence="6" id="KW-0012">Acyltransferase</keyword>
<feature type="transmembrane region" description="Helical" evidence="3">
    <location>
        <begin position="82"/>
        <end position="104"/>
    </location>
</feature>
<feature type="transmembrane region" description="Helical" evidence="3">
    <location>
        <begin position="298"/>
        <end position="318"/>
    </location>
</feature>
<dbReference type="Proteomes" id="UP000183090">
    <property type="component" value="Unassembled WGS sequence"/>
</dbReference>
<feature type="transmembrane region" description="Helical" evidence="3">
    <location>
        <begin position="191"/>
        <end position="210"/>
    </location>
</feature>
<feature type="transmembrane region" description="Helical" evidence="3">
    <location>
        <begin position="230"/>
        <end position="252"/>
    </location>
</feature>
<keyword evidence="6" id="KW-0808">Transferase</keyword>
<keyword evidence="3" id="KW-1133">Transmembrane helix</keyword>
<evidence type="ECO:0000256" key="1">
    <source>
        <dbReference type="ARBA" id="ARBA00004370"/>
    </source>
</evidence>
<evidence type="ECO:0000313" key="5">
    <source>
        <dbReference type="EMBL" id="AKG73535.1"/>
    </source>
</evidence>
<organism evidence="6 8">
    <name type="scientific">Salinicoccus halodurans</name>
    <dbReference type="NCBI Taxonomy" id="407035"/>
    <lineage>
        <taxon>Bacteria</taxon>
        <taxon>Bacillati</taxon>
        <taxon>Bacillota</taxon>
        <taxon>Bacilli</taxon>
        <taxon>Bacillales</taxon>
        <taxon>Staphylococcaceae</taxon>
        <taxon>Salinicoccus</taxon>
    </lineage>
</organism>
<comment type="subcellular location">
    <subcellularLocation>
        <location evidence="1">Membrane</location>
    </subcellularLocation>
</comment>
<reference evidence="7" key="2">
    <citation type="submission" date="2015-04" db="EMBL/GenBank/DDBJ databases">
        <title>Complete genome sequence of Salinicoccus halodurans strain H3B36, isolated from the Qaidam basin of China.</title>
        <authorList>
            <person name="Ma Y."/>
            <person name="Jiang K."/>
            <person name="Xue Y."/>
        </authorList>
    </citation>
    <scope>NUCLEOTIDE SEQUENCE [LARGE SCALE GENOMIC DNA]</scope>
    <source>
        <strain evidence="7">H3B36</strain>
    </source>
</reference>
<gene>
    <name evidence="5" type="ORF">AAT16_04485</name>
    <name evidence="6" type="ORF">SAMN05216235_0133</name>
</gene>
<protein>
    <submittedName>
        <fullName evidence="6">Peptidoglycan/LPS O-acetylase OafA/YrhL, contains acyltransferase and SGNH-hydrolase domains</fullName>
    </submittedName>
</protein>
<dbReference type="RefSeq" id="WP_046789725.1">
    <property type="nucleotide sequence ID" value="NZ_CP011366.1"/>
</dbReference>
<dbReference type="Pfam" id="PF01757">
    <property type="entry name" value="Acyl_transf_3"/>
    <property type="match status" value="1"/>
</dbReference>
<feature type="domain" description="Acyltransferase 3" evidence="4">
    <location>
        <begin position="9"/>
        <end position="315"/>
    </location>
</feature>
<evidence type="ECO:0000313" key="8">
    <source>
        <dbReference type="Proteomes" id="UP000183090"/>
    </source>
</evidence>
<keyword evidence="7" id="KW-1185">Reference proteome</keyword>
<accession>A0A0F7D433</accession>
<keyword evidence="3" id="KW-0472">Membrane</keyword>
<feature type="transmembrane region" description="Helical" evidence="3">
    <location>
        <begin position="50"/>
        <end position="70"/>
    </location>
</feature>
<dbReference type="InterPro" id="IPR002656">
    <property type="entry name" value="Acyl_transf_3_dom"/>
</dbReference>
<dbReference type="EMBL" id="CP011366">
    <property type="protein sequence ID" value="AKG73535.1"/>
    <property type="molecule type" value="Genomic_DNA"/>
</dbReference>
<dbReference type="KEGG" id="shv:AAT16_04485"/>
<dbReference type="OrthoDB" id="290051at2"/>
<feature type="transmembrane region" description="Helical" evidence="3">
    <location>
        <begin position="12"/>
        <end position="30"/>
    </location>
</feature>
<evidence type="ECO:0000313" key="7">
    <source>
        <dbReference type="Proteomes" id="UP000034029"/>
    </source>
</evidence>
<dbReference type="GO" id="GO:0000271">
    <property type="term" value="P:polysaccharide biosynthetic process"/>
    <property type="evidence" value="ECO:0007669"/>
    <property type="project" value="TreeGrafter"/>
</dbReference>
<feature type="transmembrane region" description="Helical" evidence="3">
    <location>
        <begin position="264"/>
        <end position="286"/>
    </location>
</feature>
<dbReference type="Proteomes" id="UP000034029">
    <property type="component" value="Chromosome"/>
</dbReference>
<dbReference type="GO" id="GO:0016747">
    <property type="term" value="F:acyltransferase activity, transferring groups other than amino-acyl groups"/>
    <property type="evidence" value="ECO:0007669"/>
    <property type="project" value="InterPro"/>
</dbReference>
<evidence type="ECO:0000313" key="6">
    <source>
        <dbReference type="EMBL" id="SFK52204.1"/>
    </source>
</evidence>
<dbReference type="EMBL" id="FOTB01000001">
    <property type="protein sequence ID" value="SFK52204.1"/>
    <property type="molecule type" value="Genomic_DNA"/>
</dbReference>
<dbReference type="PANTHER" id="PTHR23028">
    <property type="entry name" value="ACETYLTRANSFERASE"/>
    <property type="match status" value="1"/>
</dbReference>
<evidence type="ECO:0000256" key="3">
    <source>
        <dbReference type="SAM" id="Phobius"/>
    </source>
</evidence>
<evidence type="ECO:0000256" key="2">
    <source>
        <dbReference type="ARBA" id="ARBA00007400"/>
    </source>
</evidence>
<dbReference type="PANTHER" id="PTHR23028:SF53">
    <property type="entry name" value="ACYL_TRANSF_3 DOMAIN-CONTAINING PROTEIN"/>
    <property type="match status" value="1"/>
</dbReference>
<comment type="similarity">
    <text evidence="2">Belongs to the acyltransferase 3 family.</text>
</comment>
<keyword evidence="3" id="KW-0812">Transmembrane</keyword>
<feature type="transmembrane region" description="Helical" evidence="3">
    <location>
        <begin position="133"/>
        <end position="152"/>
    </location>
</feature>
<dbReference type="GO" id="GO:0016020">
    <property type="term" value="C:membrane"/>
    <property type="evidence" value="ECO:0007669"/>
    <property type="project" value="TreeGrafter"/>
</dbReference>
<reference evidence="6 8" key="3">
    <citation type="submission" date="2016-10" db="EMBL/GenBank/DDBJ databases">
        <authorList>
            <person name="Varghese N."/>
            <person name="Submissions S."/>
        </authorList>
    </citation>
    <scope>NUCLEOTIDE SEQUENCE [LARGE SCALE GENOMIC DNA]</scope>
    <source>
        <strain evidence="6 8">CGMCC 1.6501</strain>
    </source>
</reference>
<dbReference type="InterPro" id="IPR050879">
    <property type="entry name" value="Acyltransferase_3"/>
</dbReference>
<sequence>MSQRKRFTEIDALRGLAALAVVLFHYTTRYEERFGEVSGGFSEIFSLGEYGVQLFFIISGFVIYMSILKVKSVSDFAIKRSFRLYPAYIFAVVLTFTVVSLASIDQLKIDIMPALINLTMFQDFLGAPRVDGVYWTLRVEMTFYILMAILLFFKVEKKVMPIVISWLAFSVIIQLIHRNIDTEMTATIREFSIASFSHMFIIGIMFYCIWQHGNQLKYHAVIAMCIAYDLAFMSVENALITTVFVATFYLVINNKLQFLSSRVLVFFGTISYPLYLIHQNIGYVIINQLHAMGFTHPIYTVMLIGATVLAAYLIFRYIETPVQNALYKLYKGQRKPSGKKKMAVD</sequence>
<proteinExistence type="inferred from homology"/>
<evidence type="ECO:0000259" key="4">
    <source>
        <dbReference type="Pfam" id="PF01757"/>
    </source>
</evidence>
<reference evidence="5 7" key="1">
    <citation type="journal article" date="2015" name="Int. J. Syst. Evol. Microbiol.">
        <title>Complete genome sequence of Salinicoccus halodurans H3B36, isolated from the Qaidam Basin in China.</title>
        <authorList>
            <person name="Jiang K."/>
            <person name="Xue Y."/>
            <person name="Ma Y."/>
        </authorList>
    </citation>
    <scope>NUCLEOTIDE SEQUENCE [LARGE SCALE GENOMIC DNA]</scope>
    <source>
        <strain evidence="5 7">H3B36</strain>
    </source>
</reference>
<name>A0A0F7D433_9STAP</name>
<dbReference type="AlphaFoldDB" id="A0A0F7D433"/>